<gene>
    <name evidence="3" type="primary">clsA_1</name>
    <name evidence="3" type="ORF">Mal15_23490</name>
</gene>
<keyword evidence="1" id="KW-0732">Signal</keyword>
<dbReference type="KEGG" id="smam:Mal15_23490"/>
<dbReference type="Proteomes" id="UP000321353">
    <property type="component" value="Chromosome"/>
</dbReference>
<name>A0A5B9MGU4_9BACT</name>
<feature type="domain" description="PLD phosphodiesterase" evidence="2">
    <location>
        <begin position="355"/>
        <end position="382"/>
    </location>
</feature>
<protein>
    <submittedName>
        <fullName evidence="3">Major cardiolipin synthase ClsA</fullName>
        <ecNumber evidence="3">2.7.8.-</ecNumber>
    </submittedName>
</protein>
<dbReference type="InterPro" id="IPR001736">
    <property type="entry name" value="PLipase_D/transphosphatidylase"/>
</dbReference>
<dbReference type="Pfam" id="PF13091">
    <property type="entry name" value="PLDc_2"/>
    <property type="match status" value="2"/>
</dbReference>
<proteinExistence type="predicted"/>
<keyword evidence="4" id="KW-1185">Reference proteome</keyword>
<dbReference type="RefSeq" id="WP_167546732.1">
    <property type="nucleotide sequence ID" value="NZ_CP036264.1"/>
</dbReference>
<dbReference type="InterPro" id="IPR025202">
    <property type="entry name" value="PLD-like_dom"/>
</dbReference>
<dbReference type="Gene3D" id="3.30.870.10">
    <property type="entry name" value="Endonuclease Chain A"/>
    <property type="match status" value="2"/>
</dbReference>
<dbReference type="SUPFAM" id="SSF56024">
    <property type="entry name" value="Phospholipase D/nuclease"/>
    <property type="match status" value="2"/>
</dbReference>
<dbReference type="PROSITE" id="PS50035">
    <property type="entry name" value="PLD"/>
    <property type="match status" value="2"/>
</dbReference>
<evidence type="ECO:0000313" key="3">
    <source>
        <dbReference type="EMBL" id="QEF98297.1"/>
    </source>
</evidence>
<dbReference type="GO" id="GO:0030572">
    <property type="term" value="F:phosphatidyltransferase activity"/>
    <property type="evidence" value="ECO:0007669"/>
    <property type="project" value="UniProtKB-ARBA"/>
</dbReference>
<evidence type="ECO:0000313" key="4">
    <source>
        <dbReference type="Proteomes" id="UP000321353"/>
    </source>
</evidence>
<dbReference type="EMBL" id="CP036264">
    <property type="protein sequence ID" value="QEF98297.1"/>
    <property type="molecule type" value="Genomic_DNA"/>
</dbReference>
<evidence type="ECO:0000256" key="1">
    <source>
        <dbReference type="SAM" id="SignalP"/>
    </source>
</evidence>
<feature type="signal peptide" evidence="1">
    <location>
        <begin position="1"/>
        <end position="27"/>
    </location>
</feature>
<dbReference type="GO" id="GO:0032049">
    <property type="term" value="P:cardiolipin biosynthetic process"/>
    <property type="evidence" value="ECO:0007669"/>
    <property type="project" value="UniProtKB-ARBA"/>
</dbReference>
<dbReference type="PANTHER" id="PTHR21248">
    <property type="entry name" value="CARDIOLIPIN SYNTHASE"/>
    <property type="match status" value="1"/>
</dbReference>
<dbReference type="PANTHER" id="PTHR21248:SF12">
    <property type="entry name" value="CARDIOLIPIN SYNTHASE C"/>
    <property type="match status" value="1"/>
</dbReference>
<dbReference type="SMART" id="SM00155">
    <property type="entry name" value="PLDc"/>
    <property type="match status" value="2"/>
</dbReference>
<dbReference type="EC" id="2.7.8.-" evidence="3"/>
<sequence length="451" mass="51067" precursor="true">MVTRSVRTATLALLVAIVLPIAKDANASSLRVLDGKRESLQARVDLIQQAQHSIDLSYYAIDTDEVPIALLELLRQASLRGVRVRILVDGLKSRLPAKFEQYLQRNRVQVRVYHPLHQGNPSWLNRRLHSKLMVVDAQRAVIGSSNLENEHFELKPGRGFVDCDAIVAGPIAQQTQAYFDWLWATPDVRPAPPRDSLGLDVLRSRPFGRSDWKNAWRDAKTDRDYQRLLDRALQHVVCQGGVHLDPQRDWIAEASHGIQMRLLHDRSSDKSEHHVNRQIVRMIDRARSSVLIESPYPAFDRSIRSAISRARARGVCVTILTNSLDTTDQLNVYAAYQNHKRGLLREGVQLREYAGRDTLHSKTLLVDDSSWMLGSYNFDARSNLWNLELCLVSDDPAGAAQLWSNLQPRLVNSTPIRSGTLILPVGQDAAISKRSRLMIKRSVIELYRGLL</sequence>
<evidence type="ECO:0000259" key="2">
    <source>
        <dbReference type="PROSITE" id="PS50035"/>
    </source>
</evidence>
<reference evidence="3 4" key="1">
    <citation type="submission" date="2019-02" db="EMBL/GenBank/DDBJ databases">
        <title>Planctomycetal bacteria perform biofilm scaping via a novel small molecule.</title>
        <authorList>
            <person name="Jeske O."/>
            <person name="Boedeker C."/>
            <person name="Wiegand S."/>
            <person name="Breitling P."/>
            <person name="Kallscheuer N."/>
            <person name="Jogler M."/>
            <person name="Rohde M."/>
            <person name="Petersen J."/>
            <person name="Medema M.H."/>
            <person name="Surup F."/>
            <person name="Jogler C."/>
        </authorList>
    </citation>
    <scope>NUCLEOTIDE SEQUENCE [LARGE SCALE GENOMIC DNA]</scope>
    <source>
        <strain evidence="3 4">Mal15</strain>
    </source>
</reference>
<keyword evidence="3" id="KW-0808">Transferase</keyword>
<dbReference type="AlphaFoldDB" id="A0A5B9MGU4"/>
<accession>A0A5B9MGU4</accession>
<organism evidence="3 4">
    <name type="scientific">Stieleria maiorica</name>
    <dbReference type="NCBI Taxonomy" id="2795974"/>
    <lineage>
        <taxon>Bacteria</taxon>
        <taxon>Pseudomonadati</taxon>
        <taxon>Planctomycetota</taxon>
        <taxon>Planctomycetia</taxon>
        <taxon>Pirellulales</taxon>
        <taxon>Pirellulaceae</taxon>
        <taxon>Stieleria</taxon>
    </lineage>
</organism>
<feature type="domain" description="PLD phosphodiesterase" evidence="2">
    <location>
        <begin position="124"/>
        <end position="151"/>
    </location>
</feature>
<feature type="chain" id="PRO_5022988685" evidence="1">
    <location>
        <begin position="28"/>
        <end position="451"/>
    </location>
</feature>